<keyword evidence="3" id="KW-1185">Reference proteome</keyword>
<name>A0AAN6W8R1_9PEZI</name>
<dbReference type="Proteomes" id="UP001302321">
    <property type="component" value="Unassembled WGS sequence"/>
</dbReference>
<evidence type="ECO:0000313" key="3">
    <source>
        <dbReference type="Proteomes" id="UP001302321"/>
    </source>
</evidence>
<feature type="compositionally biased region" description="Acidic residues" evidence="1">
    <location>
        <begin position="76"/>
        <end position="101"/>
    </location>
</feature>
<feature type="compositionally biased region" description="Basic residues" evidence="1">
    <location>
        <begin position="1"/>
        <end position="12"/>
    </location>
</feature>
<feature type="compositionally biased region" description="Polar residues" evidence="1">
    <location>
        <begin position="104"/>
        <end position="119"/>
    </location>
</feature>
<dbReference type="EMBL" id="MU866163">
    <property type="protein sequence ID" value="KAK4177479.1"/>
    <property type="molecule type" value="Genomic_DNA"/>
</dbReference>
<feature type="region of interest" description="Disordered" evidence="1">
    <location>
        <begin position="1"/>
        <end position="201"/>
    </location>
</feature>
<comment type="caution">
    <text evidence="2">The sequence shown here is derived from an EMBL/GenBank/DDBJ whole genome shotgun (WGS) entry which is preliminary data.</text>
</comment>
<dbReference type="AlphaFoldDB" id="A0AAN6W8R1"/>
<sequence length="423" mass="46475">MASPHTPRHSRHPSLDLSQTTSYSPSRERRQSKASSFADHPGTPLRNGFNTSDMDLGMINGDGGRNGLGNLADELAGLDDDYDDYDDYDEDAPEGEYDDDNELQKSQITTRGNSPQKTPGINLEDTDDTDLDQKGGGQQVRDSGVDVENSPSRGNSLPHRLRNNSLGVPSPNGKHGHRRKGSEYDGSEYGSESDLDNGGMPPRLIEKMDEVESLARRGTEKTGGPLDGTFQRVTEGLRDLGSQAGVEGGATRLITAHSAVTTHLSHQTRQMHNLSFPLLSPLVAPPDPEAIEELLPMLISLSELMPRPSTTALQSLSTLHSLTTELVQTLNYLSDTIHMSRQTTNIATRRLKSAKDLVAEIKHDEELREEGERWLARGNWGERLERRECAGVCGEVVGGFEKVCEGWRERLEELARAEEMGQA</sequence>
<evidence type="ECO:0000256" key="1">
    <source>
        <dbReference type="SAM" id="MobiDB-lite"/>
    </source>
</evidence>
<reference evidence="2" key="1">
    <citation type="journal article" date="2023" name="Mol. Phylogenet. Evol.">
        <title>Genome-scale phylogeny and comparative genomics of the fungal order Sordariales.</title>
        <authorList>
            <person name="Hensen N."/>
            <person name="Bonometti L."/>
            <person name="Westerberg I."/>
            <person name="Brannstrom I.O."/>
            <person name="Guillou S."/>
            <person name="Cros-Aarteil S."/>
            <person name="Calhoun S."/>
            <person name="Haridas S."/>
            <person name="Kuo A."/>
            <person name="Mondo S."/>
            <person name="Pangilinan J."/>
            <person name="Riley R."/>
            <person name="LaButti K."/>
            <person name="Andreopoulos B."/>
            <person name="Lipzen A."/>
            <person name="Chen C."/>
            <person name="Yan M."/>
            <person name="Daum C."/>
            <person name="Ng V."/>
            <person name="Clum A."/>
            <person name="Steindorff A."/>
            <person name="Ohm R.A."/>
            <person name="Martin F."/>
            <person name="Silar P."/>
            <person name="Natvig D.O."/>
            <person name="Lalanne C."/>
            <person name="Gautier V."/>
            <person name="Ament-Velasquez S.L."/>
            <person name="Kruys A."/>
            <person name="Hutchinson M.I."/>
            <person name="Powell A.J."/>
            <person name="Barry K."/>
            <person name="Miller A.N."/>
            <person name="Grigoriev I.V."/>
            <person name="Debuchy R."/>
            <person name="Gladieux P."/>
            <person name="Hiltunen Thoren M."/>
            <person name="Johannesson H."/>
        </authorList>
    </citation>
    <scope>NUCLEOTIDE SEQUENCE</scope>
    <source>
        <strain evidence="2">CBS 892.96</strain>
    </source>
</reference>
<feature type="compositionally biased region" description="Polar residues" evidence="1">
    <location>
        <begin position="16"/>
        <end position="25"/>
    </location>
</feature>
<evidence type="ECO:0000313" key="2">
    <source>
        <dbReference type="EMBL" id="KAK4177479.1"/>
    </source>
</evidence>
<accession>A0AAN6W8R1</accession>
<gene>
    <name evidence="2" type="ORF">QBC36DRAFT_371560</name>
</gene>
<protein>
    <submittedName>
        <fullName evidence="2">Uncharacterized protein</fullName>
    </submittedName>
</protein>
<organism evidence="2 3">
    <name type="scientific">Triangularia setosa</name>
    <dbReference type="NCBI Taxonomy" id="2587417"/>
    <lineage>
        <taxon>Eukaryota</taxon>
        <taxon>Fungi</taxon>
        <taxon>Dikarya</taxon>
        <taxon>Ascomycota</taxon>
        <taxon>Pezizomycotina</taxon>
        <taxon>Sordariomycetes</taxon>
        <taxon>Sordariomycetidae</taxon>
        <taxon>Sordariales</taxon>
        <taxon>Podosporaceae</taxon>
        <taxon>Triangularia</taxon>
    </lineage>
</organism>
<reference evidence="2" key="2">
    <citation type="submission" date="2023-05" db="EMBL/GenBank/DDBJ databases">
        <authorList>
            <consortium name="Lawrence Berkeley National Laboratory"/>
            <person name="Steindorff A."/>
            <person name="Hensen N."/>
            <person name="Bonometti L."/>
            <person name="Westerberg I."/>
            <person name="Brannstrom I.O."/>
            <person name="Guillou S."/>
            <person name="Cros-Aarteil S."/>
            <person name="Calhoun S."/>
            <person name="Haridas S."/>
            <person name="Kuo A."/>
            <person name="Mondo S."/>
            <person name="Pangilinan J."/>
            <person name="Riley R."/>
            <person name="Labutti K."/>
            <person name="Andreopoulos B."/>
            <person name="Lipzen A."/>
            <person name="Chen C."/>
            <person name="Yanf M."/>
            <person name="Daum C."/>
            <person name="Ng V."/>
            <person name="Clum A."/>
            <person name="Ohm R."/>
            <person name="Martin F."/>
            <person name="Silar P."/>
            <person name="Natvig D."/>
            <person name="Lalanne C."/>
            <person name="Gautier V."/>
            <person name="Ament-Velasquez S.L."/>
            <person name="Kruys A."/>
            <person name="Hutchinson M.I."/>
            <person name="Powell A.J."/>
            <person name="Barry K."/>
            <person name="Miller A.N."/>
            <person name="Grigoriev I.V."/>
            <person name="Debuchy R."/>
            <person name="Gladieux P."/>
            <person name="Thoren M.H."/>
            <person name="Johannesson H."/>
        </authorList>
    </citation>
    <scope>NUCLEOTIDE SEQUENCE</scope>
    <source>
        <strain evidence="2">CBS 892.96</strain>
    </source>
</reference>
<proteinExistence type="predicted"/>